<name>A0A4R6UT22_9GAMM</name>
<reference evidence="4 5" key="1">
    <citation type="submission" date="2019-03" db="EMBL/GenBank/DDBJ databases">
        <title>Genomic Encyclopedia of Type Strains, Phase IV (KMG-IV): sequencing the most valuable type-strain genomes for metagenomic binning, comparative biology and taxonomic classification.</title>
        <authorList>
            <person name="Goeker M."/>
        </authorList>
    </citation>
    <scope>NUCLEOTIDE SEQUENCE [LARGE SCALE GENOMIC DNA]</scope>
    <source>
        <strain evidence="4 5">DSM 103792</strain>
    </source>
</reference>
<dbReference type="Gene3D" id="2.60.450.10">
    <property type="entry name" value="Lipopolysaccharide (LPS) transport protein A like domain"/>
    <property type="match status" value="2"/>
</dbReference>
<dbReference type="GO" id="GO:0030288">
    <property type="term" value="C:outer membrane-bounded periplasmic space"/>
    <property type="evidence" value="ECO:0007669"/>
    <property type="project" value="TreeGrafter"/>
</dbReference>
<gene>
    <name evidence="4" type="ORF">EV696_11385</name>
</gene>
<dbReference type="EMBL" id="SNYM01000013">
    <property type="protein sequence ID" value="TDQ46544.1"/>
    <property type="molecule type" value="Genomic_DNA"/>
</dbReference>
<evidence type="ECO:0000313" key="4">
    <source>
        <dbReference type="EMBL" id="TDQ46544.1"/>
    </source>
</evidence>
<dbReference type="RefSeq" id="WP_162848196.1">
    <property type="nucleotide sequence ID" value="NZ_CP037953.1"/>
</dbReference>
<dbReference type="GO" id="GO:0017089">
    <property type="term" value="F:glycolipid transfer activity"/>
    <property type="evidence" value="ECO:0007669"/>
    <property type="project" value="TreeGrafter"/>
</dbReference>
<evidence type="ECO:0000313" key="5">
    <source>
        <dbReference type="Proteomes" id="UP000295375"/>
    </source>
</evidence>
<evidence type="ECO:0000256" key="1">
    <source>
        <dbReference type="ARBA" id="ARBA00022729"/>
    </source>
</evidence>
<protein>
    <submittedName>
        <fullName evidence="4">Lipopolysaccharide transport protein LptA</fullName>
    </submittedName>
</protein>
<evidence type="ECO:0000256" key="2">
    <source>
        <dbReference type="SAM" id="SignalP"/>
    </source>
</evidence>
<dbReference type="GO" id="GO:0015920">
    <property type="term" value="P:lipopolysaccharide transport"/>
    <property type="evidence" value="ECO:0007669"/>
    <property type="project" value="TreeGrafter"/>
</dbReference>
<dbReference type="Pfam" id="PF03968">
    <property type="entry name" value="LptD_N"/>
    <property type="match status" value="2"/>
</dbReference>
<feature type="signal peptide" evidence="2">
    <location>
        <begin position="1"/>
        <end position="17"/>
    </location>
</feature>
<dbReference type="PANTHER" id="PTHR36504">
    <property type="entry name" value="LIPOPOLYSACCHARIDE EXPORT SYSTEM PROTEIN LPTA"/>
    <property type="match status" value="1"/>
</dbReference>
<keyword evidence="1 2" id="KW-0732">Signal</keyword>
<dbReference type="AlphaFoldDB" id="A0A4R6UT22"/>
<comment type="caution">
    <text evidence="4">The sequence shown here is derived from an EMBL/GenBank/DDBJ whole genome shotgun (WGS) entry which is preliminary data.</text>
</comment>
<feature type="chain" id="PRO_5020663735" evidence="2">
    <location>
        <begin position="18"/>
        <end position="234"/>
    </location>
</feature>
<accession>A0A4R6UT22</accession>
<dbReference type="PANTHER" id="PTHR36504:SF1">
    <property type="entry name" value="LIPOPOLYSACCHARIDE EXPORT SYSTEM PROTEIN LPTA"/>
    <property type="match status" value="1"/>
</dbReference>
<keyword evidence="5" id="KW-1185">Reference proteome</keyword>
<dbReference type="Proteomes" id="UP000295375">
    <property type="component" value="Unassembled WGS sequence"/>
</dbReference>
<evidence type="ECO:0000259" key="3">
    <source>
        <dbReference type="Pfam" id="PF03968"/>
    </source>
</evidence>
<proteinExistence type="predicted"/>
<organism evidence="4 5">
    <name type="scientific">Permianibacter aggregans</name>
    <dbReference type="NCBI Taxonomy" id="1510150"/>
    <lineage>
        <taxon>Bacteria</taxon>
        <taxon>Pseudomonadati</taxon>
        <taxon>Pseudomonadota</taxon>
        <taxon>Gammaproteobacteria</taxon>
        <taxon>Pseudomonadales</taxon>
        <taxon>Pseudomonadaceae</taxon>
        <taxon>Permianibacter</taxon>
    </lineage>
</organism>
<feature type="domain" description="Organic solvent tolerance-like N-terminal" evidence="3">
    <location>
        <begin position="127"/>
        <end position="205"/>
    </location>
</feature>
<feature type="domain" description="Organic solvent tolerance-like N-terminal" evidence="3">
    <location>
        <begin position="26"/>
        <end position="119"/>
    </location>
</feature>
<sequence length="234" mass="25132">MFVRLLSVCLLTLPAVAAEPATTRLKSDSMKIDGLSGKQHYQGSAVLTQDNVRISAEAMSTTQNDKGELASAHFTGNPVRVEHTDPLTGTVSIALANDVTYVTASGTIALVGDAQVEQLEPNVNRLLTLKAEAMQLTEVNGQLSDLKARGAPAVFSQTKGEELPVRGRANSLSYEGQKQFLVLQGNAQLQRGNSTLSHSVIEYDGINKTTNAPKRDGEQMEIQLMPEAQKGQNE</sequence>
<dbReference type="InterPro" id="IPR005653">
    <property type="entry name" value="OstA-like_N"/>
</dbReference>
<dbReference type="GO" id="GO:0009279">
    <property type="term" value="C:cell outer membrane"/>
    <property type="evidence" value="ECO:0007669"/>
    <property type="project" value="TreeGrafter"/>
</dbReference>
<dbReference type="InterPro" id="IPR052037">
    <property type="entry name" value="LPS_export_LptA"/>
</dbReference>